<keyword evidence="2" id="KW-0812">Transmembrane</keyword>
<feature type="region of interest" description="Disordered" evidence="1">
    <location>
        <begin position="325"/>
        <end position="378"/>
    </location>
</feature>
<keyword evidence="2" id="KW-0472">Membrane</keyword>
<organism evidence="4 5">
    <name type="scientific">Paraglomus brasilianum</name>
    <dbReference type="NCBI Taxonomy" id="144538"/>
    <lineage>
        <taxon>Eukaryota</taxon>
        <taxon>Fungi</taxon>
        <taxon>Fungi incertae sedis</taxon>
        <taxon>Mucoromycota</taxon>
        <taxon>Glomeromycotina</taxon>
        <taxon>Glomeromycetes</taxon>
        <taxon>Paraglomerales</taxon>
        <taxon>Paraglomeraceae</taxon>
        <taxon>Paraglomus</taxon>
    </lineage>
</organism>
<feature type="region of interest" description="Disordered" evidence="1">
    <location>
        <begin position="399"/>
        <end position="423"/>
    </location>
</feature>
<feature type="compositionally biased region" description="Pro residues" evidence="1">
    <location>
        <begin position="62"/>
        <end position="104"/>
    </location>
</feature>
<dbReference type="Proteomes" id="UP000789739">
    <property type="component" value="Unassembled WGS sequence"/>
</dbReference>
<keyword evidence="2" id="KW-1133">Transmembrane helix</keyword>
<accession>A0A9N9BTF1</accession>
<feature type="compositionally biased region" description="Low complexity" evidence="1">
    <location>
        <begin position="105"/>
        <end position="144"/>
    </location>
</feature>
<dbReference type="OrthoDB" id="10411458at2759"/>
<evidence type="ECO:0000313" key="4">
    <source>
        <dbReference type="EMBL" id="CAG8577601.1"/>
    </source>
</evidence>
<keyword evidence="3" id="KW-0732">Signal</keyword>
<gene>
    <name evidence="4" type="ORF">PBRASI_LOCUS6444</name>
</gene>
<dbReference type="EMBL" id="CAJVPI010000855">
    <property type="protein sequence ID" value="CAG8577601.1"/>
    <property type="molecule type" value="Genomic_DNA"/>
</dbReference>
<keyword evidence="5" id="KW-1185">Reference proteome</keyword>
<evidence type="ECO:0000256" key="3">
    <source>
        <dbReference type="SAM" id="SignalP"/>
    </source>
</evidence>
<feature type="transmembrane region" description="Helical" evidence="2">
    <location>
        <begin position="241"/>
        <end position="266"/>
    </location>
</feature>
<sequence>MYTPIRILTAIIALMALAMLVRAVPQGTGIVSGLNTLPLTQPAIQSPSDTAAPGNTQQPQNPTQPTPAPSPPTQSSPPPPSPPPPPPAQSTPVPPAQPSPPPAQPAASQPSTQPAAQPSAQPSGQPSAQSQNAPQQTASPTSTLTLTLGDVVTVTSTSTSFPPEPTETCIASGVGGAVTCNDPNSYCDRLSNTCSPKNANGLSCTAGDECLSGFCNNNVCAESSSSKPTDENSNSSLGTKIGVVVGVIFGTAAFVGIFVCCIRLVYNRRQRKLYSYETESDAYSDGVSITENRRPSYPFAGGAAAFSSANPPFAARNVARSAVTDTSSDYNPRPTYNAAVPAPIPPSMQYRGQGGSDIRSRDVNTSRTVQPGPLYPGPSQITAANYQYANNMSSLGAPIPSQPPVAQRSYNQPPPTQPPAMSFIPKPDRVYSPRPAAALPPADSISANEVVGSVSNNATRSPIAAIGAGVAGNNLQAPDARQSNASSDKGVQIVYRVANNKQAEDAHNRLFEAARDMNERQAGNANNEQRDNASAALDQTYLGIGDLVPHGDFEEKTGRKGGRYTMASMYTNTTSIYSTYSRDSSMTNFGLRPPGNASASSSSVAAADVPDSPTLSYTGFYEANIAQADSSNQINVPVTTDATNRTTEGYQFGQDGAQTYSGSFEADLAAIQQFTKKHDI</sequence>
<evidence type="ECO:0000256" key="1">
    <source>
        <dbReference type="SAM" id="MobiDB-lite"/>
    </source>
</evidence>
<protein>
    <submittedName>
        <fullName evidence="4">6362_t:CDS:1</fullName>
    </submittedName>
</protein>
<comment type="caution">
    <text evidence="4">The sequence shown here is derived from an EMBL/GenBank/DDBJ whole genome shotgun (WGS) entry which is preliminary data.</text>
</comment>
<feature type="chain" id="PRO_5040151591" evidence="3">
    <location>
        <begin position="24"/>
        <end position="680"/>
    </location>
</feature>
<reference evidence="4" key="1">
    <citation type="submission" date="2021-06" db="EMBL/GenBank/DDBJ databases">
        <authorList>
            <person name="Kallberg Y."/>
            <person name="Tangrot J."/>
            <person name="Rosling A."/>
        </authorList>
    </citation>
    <scope>NUCLEOTIDE SEQUENCE</scope>
    <source>
        <strain evidence="4">BR232B</strain>
    </source>
</reference>
<dbReference type="AlphaFoldDB" id="A0A9N9BTF1"/>
<evidence type="ECO:0000256" key="2">
    <source>
        <dbReference type="SAM" id="Phobius"/>
    </source>
</evidence>
<feature type="compositionally biased region" description="Low complexity" evidence="1">
    <location>
        <begin position="51"/>
        <end position="61"/>
    </location>
</feature>
<feature type="signal peptide" evidence="3">
    <location>
        <begin position="1"/>
        <end position="23"/>
    </location>
</feature>
<proteinExistence type="predicted"/>
<feature type="region of interest" description="Disordered" evidence="1">
    <location>
        <begin position="41"/>
        <end position="144"/>
    </location>
</feature>
<evidence type="ECO:0000313" key="5">
    <source>
        <dbReference type="Proteomes" id="UP000789739"/>
    </source>
</evidence>
<name>A0A9N9BTF1_9GLOM</name>